<sequence length="348" mass="36950">MGKKMTWSRLPGMTSSTIRPEDIPPAPGVDVEAIKAGDADPLEVVVEVPAGKSTRGWNYKPESLKAIVDHVNRDTLSGFLGHQKPEDVSSAFEAPVTHWVGAKMDGANAYFRGVIDAAASDLKRWIRARRIKQVSIFGMPKLATVAGETDVVDYRPLSIDWTPLDRSGMPTRIVATGEMDVLEEDEDQGGTQVNWKELIAQLLALVSGGTVSVTDIMAELDPEGSAKAKQDAELIASIRTALGIADDGDVLAAVTEAAKAQADAGKTDPNALVNNAVKSKVAGEMAQQLIAKMLHPKEDATQEQITGELDALLATPNVKEMISKLHLDHTLTGDGAGGTAATKRTASI</sequence>
<accession>A0A7X0RSY8</accession>
<organism evidence="2 3">
    <name type="scientific">Cohnella nanjingensis</name>
    <dbReference type="NCBI Taxonomy" id="1387779"/>
    <lineage>
        <taxon>Bacteria</taxon>
        <taxon>Bacillati</taxon>
        <taxon>Bacillota</taxon>
        <taxon>Bacilli</taxon>
        <taxon>Bacillales</taxon>
        <taxon>Paenibacillaceae</taxon>
        <taxon>Cohnella</taxon>
    </lineage>
</organism>
<evidence type="ECO:0000313" key="3">
    <source>
        <dbReference type="Proteomes" id="UP000547209"/>
    </source>
</evidence>
<dbReference type="AlphaFoldDB" id="A0A7X0RSY8"/>
<evidence type="ECO:0000256" key="1">
    <source>
        <dbReference type="SAM" id="MobiDB-lite"/>
    </source>
</evidence>
<dbReference type="EMBL" id="JACJVP010000032">
    <property type="protein sequence ID" value="MBB6673010.1"/>
    <property type="molecule type" value="Genomic_DNA"/>
</dbReference>
<keyword evidence="3" id="KW-1185">Reference proteome</keyword>
<feature type="region of interest" description="Disordered" evidence="1">
    <location>
        <begin position="1"/>
        <end position="25"/>
    </location>
</feature>
<reference evidence="2 3" key="1">
    <citation type="submission" date="2020-08" db="EMBL/GenBank/DDBJ databases">
        <title>Cohnella phylogeny.</title>
        <authorList>
            <person name="Dunlap C."/>
        </authorList>
    </citation>
    <scope>NUCLEOTIDE SEQUENCE [LARGE SCALE GENOMIC DNA]</scope>
    <source>
        <strain evidence="2 3">DSM 28246</strain>
    </source>
</reference>
<proteinExistence type="predicted"/>
<dbReference type="RefSeq" id="WP_185670855.1">
    <property type="nucleotide sequence ID" value="NZ_JACJVP010000032.1"/>
</dbReference>
<gene>
    <name evidence="2" type="ORF">H7C19_20215</name>
</gene>
<evidence type="ECO:0000313" key="2">
    <source>
        <dbReference type="EMBL" id="MBB6673010.1"/>
    </source>
</evidence>
<comment type="caution">
    <text evidence="2">The sequence shown here is derived from an EMBL/GenBank/DDBJ whole genome shotgun (WGS) entry which is preliminary data.</text>
</comment>
<protein>
    <submittedName>
        <fullName evidence="2">Transcriptional regulator</fullName>
    </submittedName>
</protein>
<dbReference type="Proteomes" id="UP000547209">
    <property type="component" value="Unassembled WGS sequence"/>
</dbReference>
<name>A0A7X0RSY8_9BACL</name>